<dbReference type="Pfam" id="PF00421">
    <property type="entry name" value="PSII"/>
    <property type="match status" value="1"/>
</dbReference>
<dbReference type="GO" id="GO:0009521">
    <property type="term" value="C:photosystem"/>
    <property type="evidence" value="ECO:0007669"/>
    <property type="project" value="InterPro"/>
</dbReference>
<evidence type="ECO:0000256" key="6">
    <source>
        <dbReference type="ARBA" id="ARBA00022991"/>
    </source>
</evidence>
<dbReference type="AlphaFoldDB" id="A0A2R4QHC3"/>
<geneLocation type="chloroplast" evidence="9"/>
<feature type="transmembrane region" description="Helical" evidence="8">
    <location>
        <begin position="58"/>
        <end position="78"/>
    </location>
</feature>
<organism evidence="9">
    <name type="scientific">Pyrocystis lunula</name>
    <name type="common">Dinoflagellate</name>
    <name type="synonym">Gymnodinium lunula</name>
    <dbReference type="NCBI Taxonomy" id="2972"/>
    <lineage>
        <taxon>Eukaryota</taxon>
        <taxon>Sar</taxon>
        <taxon>Alveolata</taxon>
        <taxon>Dinophyceae</taxon>
        <taxon>Gonyaulacales</taxon>
        <taxon>Pyrocystaceae</taxon>
        <taxon>Pyrocystis</taxon>
    </lineage>
</organism>
<dbReference type="GO" id="GO:0009767">
    <property type="term" value="P:photosynthetic electron transport chain"/>
    <property type="evidence" value="ECO:0007669"/>
    <property type="project" value="InterPro"/>
</dbReference>
<dbReference type="InterPro" id="IPR036001">
    <property type="entry name" value="PS_II_antenna-like_sf"/>
</dbReference>
<evidence type="ECO:0000256" key="8">
    <source>
        <dbReference type="SAM" id="Phobius"/>
    </source>
</evidence>
<evidence type="ECO:0000256" key="4">
    <source>
        <dbReference type="ARBA" id="ARBA00022692"/>
    </source>
</evidence>
<keyword evidence="9" id="KW-0150">Chloroplast</keyword>
<sequence>MLLYELVLLDPTDPVYNPIWRQGCFVLPWSSRLGVVKSWFSWSLGIDFSSTTYWSLEVVLAAHILLSGLLVLSAYWHWSYWDLELFIGTASGLLVLDLNRIFGIHLTLASILCMGFGIAHLTGYSGPGMWTTDSFGLVGCVRNVKPVYSLVGLTPYCYGSITSHHIAAGWLGIIIGLWHISTRPGPWLYRLLVMYNIEAVLSSSIASVLSVAAITSSCMWFGSVTSSIELVGPTRYQWDNGYFSNDIQRRVNMNYGYRLNRAFNLIPDKLVLYDYVGNNPAKGGLFRAGPIIKGDGIVQNWLGHTLFEIGSSPLLVRRMPSFFETFPVILLDQAGTVRADIPFRRAESRYSLEQTHVTLGFQGGIYDGAEYSSPSIVKSYARKAQFGELFTFEQSSCCSEGLYRTSSRCWYSFTHTSLVFIFLFGHLWHAGRSLYRDLWVGI</sequence>
<keyword evidence="6" id="KW-0157">Chromophore</keyword>
<feature type="transmembrane region" description="Helical" evidence="8">
    <location>
        <begin position="200"/>
        <end position="221"/>
    </location>
</feature>
<feature type="transmembrane region" description="Helical" evidence="8">
    <location>
        <begin position="156"/>
        <end position="180"/>
    </location>
</feature>
<reference evidence="9" key="1">
    <citation type="journal article" date="2018" name="Genome Biol. Evol.">
        <title>Plastid Transcript Editing across Dinoflagellate Lineages Shows Lineage-Specific Application but Conserved Trends.</title>
        <authorList>
            <person name="Klinger C.M."/>
            <person name="Paoli L."/>
            <person name="Newby R.J."/>
            <person name="Wang M.Y."/>
            <person name="Carroll H.D."/>
            <person name="Leblond J.D."/>
            <person name="Howe C.J."/>
            <person name="Dacks J.B."/>
            <person name="Bowler C."/>
            <person name="Cahoon A.B."/>
            <person name="Dorrell R.G."/>
            <person name="Richardson E."/>
        </authorList>
    </citation>
    <scope>NUCLEOTIDE SEQUENCE</scope>
    <source>
        <strain evidence="9">UTEX 2271</strain>
    </source>
</reference>
<comment type="subcellular location">
    <subcellularLocation>
        <location evidence="1">Membrane</location>
        <topology evidence="1">Multi-pass membrane protein</topology>
    </subcellularLocation>
</comment>
<dbReference type="GO" id="GO:0016168">
    <property type="term" value="F:chlorophyll binding"/>
    <property type="evidence" value="ECO:0007669"/>
    <property type="project" value="UniProtKB-KW"/>
</dbReference>
<evidence type="ECO:0000256" key="2">
    <source>
        <dbReference type="ARBA" id="ARBA00022494"/>
    </source>
</evidence>
<evidence type="ECO:0000256" key="5">
    <source>
        <dbReference type="ARBA" id="ARBA00022989"/>
    </source>
</evidence>
<feature type="transmembrane region" description="Helical" evidence="8">
    <location>
        <begin position="98"/>
        <end position="119"/>
    </location>
</feature>
<evidence type="ECO:0000256" key="1">
    <source>
        <dbReference type="ARBA" id="ARBA00004141"/>
    </source>
</evidence>
<evidence type="ECO:0000256" key="7">
    <source>
        <dbReference type="ARBA" id="ARBA00023136"/>
    </source>
</evidence>
<keyword evidence="4 8" id="KW-0812">Transmembrane</keyword>
<evidence type="ECO:0000256" key="3">
    <source>
        <dbReference type="ARBA" id="ARBA00022531"/>
    </source>
</evidence>
<dbReference type="EMBL" id="MF455248">
    <property type="protein sequence ID" value="AVY51807.1"/>
    <property type="molecule type" value="mRNA"/>
</dbReference>
<accession>A0A2R4QHC3</accession>
<keyword evidence="5 8" id="KW-1133">Transmembrane helix</keyword>
<protein>
    <submittedName>
        <fullName evidence="9">CP47 apoprotein of photosystem II</fullName>
    </submittedName>
</protein>
<dbReference type="SUPFAM" id="SSF161077">
    <property type="entry name" value="Photosystem II antenna protein-like"/>
    <property type="match status" value="1"/>
</dbReference>
<proteinExistence type="evidence at transcript level"/>
<dbReference type="InterPro" id="IPR000932">
    <property type="entry name" value="PS_antenna-like"/>
</dbReference>
<dbReference type="Gene3D" id="3.10.680.10">
    <property type="entry name" value="Photosystem II CP47 reaction center protein"/>
    <property type="match status" value="1"/>
</dbReference>
<keyword evidence="2" id="KW-0148">Chlorophyll</keyword>
<evidence type="ECO:0000313" key="9">
    <source>
        <dbReference type="EMBL" id="AVY51807.1"/>
    </source>
</evidence>
<keyword evidence="3" id="KW-0602">Photosynthesis</keyword>
<name>A0A2R4QHC3_PYRLU</name>
<gene>
    <name evidence="9" type="primary">psbB</name>
</gene>
<keyword evidence="9" id="KW-0934">Plastid</keyword>
<keyword evidence="7 8" id="KW-0472">Membrane</keyword>